<dbReference type="Pfam" id="PF02953">
    <property type="entry name" value="zf-Tim10_DDP"/>
    <property type="match status" value="1"/>
</dbReference>
<dbReference type="GO" id="GO:0005743">
    <property type="term" value="C:mitochondrial inner membrane"/>
    <property type="evidence" value="ECO:0007669"/>
    <property type="project" value="UniProtKB-SubCell"/>
</dbReference>
<proteinExistence type="inferred from homology"/>
<evidence type="ECO:0000313" key="3">
    <source>
        <dbReference type="Proteomes" id="UP000095283"/>
    </source>
</evidence>
<keyword evidence="1" id="KW-0999">Mitochondrion inner membrane</keyword>
<comment type="similarity">
    <text evidence="1">Belongs to the small Tim family.</text>
</comment>
<organism evidence="3 4">
    <name type="scientific">Heterorhabditis bacteriophora</name>
    <name type="common">Entomopathogenic nematode worm</name>
    <dbReference type="NCBI Taxonomy" id="37862"/>
    <lineage>
        <taxon>Eukaryota</taxon>
        <taxon>Metazoa</taxon>
        <taxon>Ecdysozoa</taxon>
        <taxon>Nematoda</taxon>
        <taxon>Chromadorea</taxon>
        <taxon>Rhabditida</taxon>
        <taxon>Rhabditina</taxon>
        <taxon>Rhabditomorpha</taxon>
        <taxon>Strongyloidea</taxon>
        <taxon>Heterorhabditidae</taxon>
        <taxon>Heterorhabditis</taxon>
    </lineage>
</organism>
<name>A0A1I7X0D1_HETBA</name>
<keyword evidence="1" id="KW-0143">Chaperone</keyword>
<keyword evidence="1" id="KW-0811">Translocation</keyword>
<dbReference type="Proteomes" id="UP000095283">
    <property type="component" value="Unplaced"/>
</dbReference>
<evidence type="ECO:0000313" key="4">
    <source>
        <dbReference type="WBParaSite" id="Hba_10851"/>
    </source>
</evidence>
<reference evidence="4" key="1">
    <citation type="submission" date="2016-11" db="UniProtKB">
        <authorList>
            <consortium name="WormBaseParasite"/>
        </authorList>
    </citation>
    <scope>IDENTIFICATION</scope>
</reference>
<dbReference type="GO" id="GO:0015031">
    <property type="term" value="P:protein transport"/>
    <property type="evidence" value="ECO:0007669"/>
    <property type="project" value="UniProtKB-KW"/>
</dbReference>
<keyword evidence="1" id="KW-0496">Mitochondrion</keyword>
<comment type="subunit">
    <text evidence="1">Heterohexamer.</text>
</comment>
<dbReference type="InterPro" id="IPR004217">
    <property type="entry name" value="Tim10-like"/>
</dbReference>
<feature type="domain" description="Tim10-like" evidence="2">
    <location>
        <begin position="7"/>
        <end position="45"/>
    </location>
</feature>
<dbReference type="InterPro" id="IPR035427">
    <property type="entry name" value="Tim10-like_dom_sf"/>
</dbReference>
<keyword evidence="1" id="KW-1015">Disulfide bond</keyword>
<comment type="subcellular location">
    <subcellularLocation>
        <location evidence="1">Mitochondrion inner membrane</location>
        <topology evidence="1">Peripheral membrane protein</topology>
        <orientation evidence="1">Intermembrane side</orientation>
    </subcellularLocation>
</comment>
<evidence type="ECO:0000259" key="2">
    <source>
        <dbReference type="Pfam" id="PF02953"/>
    </source>
</evidence>
<keyword evidence="3" id="KW-1185">Reference proteome</keyword>
<dbReference type="SUPFAM" id="SSF144122">
    <property type="entry name" value="Tim10-like"/>
    <property type="match status" value="1"/>
</dbReference>
<keyword evidence="1" id="KW-0472">Membrane</keyword>
<dbReference type="AlphaFoldDB" id="A0A1I7X0D1"/>
<comment type="domain">
    <text evidence="1">The twin CX3C motif contains 4 conserved Cys residues that form 2 disulfide bonds in the mitochondrial intermembrane space.</text>
</comment>
<sequence>MATEQQMQMVAELEVEMMSDMYRRMTGACQEKCISKAFKEGELTKVSYNGDSCQILNLLTISVVVKYFLNNSFLVISTRRFELVENTDLSFIQDY</sequence>
<accession>A0A1I7X0D1</accession>
<dbReference type="WBParaSite" id="Hba_10851">
    <property type="protein sequence ID" value="Hba_10851"/>
    <property type="gene ID" value="Hba_10851"/>
</dbReference>
<evidence type="ECO:0000256" key="1">
    <source>
        <dbReference type="RuleBase" id="RU367043"/>
    </source>
</evidence>
<comment type="function">
    <text evidence="1">Mitochondrial intermembrane chaperone that participates in the import and insertion of some multi-pass transmembrane proteins into the mitochondrial inner membrane. Also required for the transfer of beta-barrel precursors from the TOM complex to the sorting and assembly machinery (SAM complex) of the outer membrane. Acts as a chaperone-like protein that protects the hydrophobic precursors from aggregation and guide them through the mitochondrial intermembrane space.</text>
</comment>
<dbReference type="Gene3D" id="1.10.287.810">
    <property type="entry name" value="Mitochondrial import inner membrane translocase subunit tim13 like domains"/>
    <property type="match status" value="1"/>
</dbReference>
<protein>
    <recommendedName>
        <fullName evidence="1">Mitochondrial import inner membrane translocase subunit</fullName>
    </recommendedName>
</protein>
<keyword evidence="1" id="KW-0653">Protein transport</keyword>
<keyword evidence="1" id="KW-0813">Transport</keyword>